<dbReference type="InterPro" id="IPR002656">
    <property type="entry name" value="Acyl_transf_3_dom"/>
</dbReference>
<feature type="transmembrane region" description="Helical" evidence="2">
    <location>
        <begin position="189"/>
        <end position="207"/>
    </location>
</feature>
<evidence type="ECO:0000313" key="5">
    <source>
        <dbReference type="EMBL" id="ARU50537.1"/>
    </source>
</evidence>
<feature type="domain" description="SGNH" evidence="4">
    <location>
        <begin position="499"/>
        <end position="719"/>
    </location>
</feature>
<dbReference type="Proteomes" id="UP000196228">
    <property type="component" value="Chromosome"/>
</dbReference>
<dbReference type="Pfam" id="PF01757">
    <property type="entry name" value="Acyl_transf_3"/>
    <property type="match status" value="1"/>
</dbReference>
<keyword evidence="2" id="KW-1133">Transmembrane helix</keyword>
<dbReference type="InterPro" id="IPR043968">
    <property type="entry name" value="SGNH"/>
</dbReference>
<dbReference type="KEGG" id="cceu:CBR64_02535"/>
<dbReference type="PANTHER" id="PTHR23028">
    <property type="entry name" value="ACETYLTRANSFERASE"/>
    <property type="match status" value="1"/>
</dbReference>
<dbReference type="InterPro" id="IPR050879">
    <property type="entry name" value="Acyltransferase_3"/>
</dbReference>
<evidence type="ECO:0008006" key="7">
    <source>
        <dbReference type="Google" id="ProtNLM"/>
    </source>
</evidence>
<accession>A0A1Y0HQV6</accession>
<keyword evidence="2" id="KW-0472">Membrane</keyword>
<dbReference type="Pfam" id="PF19040">
    <property type="entry name" value="SGNH"/>
    <property type="match status" value="1"/>
</dbReference>
<gene>
    <name evidence="5" type="ORF">CBR64_02535</name>
</gene>
<evidence type="ECO:0000256" key="1">
    <source>
        <dbReference type="SAM" id="MobiDB-lite"/>
    </source>
</evidence>
<evidence type="ECO:0000259" key="4">
    <source>
        <dbReference type="Pfam" id="PF19040"/>
    </source>
</evidence>
<evidence type="ECO:0000256" key="2">
    <source>
        <dbReference type="SAM" id="Phobius"/>
    </source>
</evidence>
<feature type="transmembrane region" description="Helical" evidence="2">
    <location>
        <begin position="275"/>
        <end position="295"/>
    </location>
</feature>
<organism evidence="5 6">
    <name type="scientific">Cellulosimicrobium cellulans</name>
    <name type="common">Arthrobacter luteus</name>
    <dbReference type="NCBI Taxonomy" id="1710"/>
    <lineage>
        <taxon>Bacteria</taxon>
        <taxon>Bacillati</taxon>
        <taxon>Actinomycetota</taxon>
        <taxon>Actinomycetes</taxon>
        <taxon>Micrococcales</taxon>
        <taxon>Promicromonosporaceae</taxon>
        <taxon>Cellulosimicrobium</taxon>
    </lineage>
</organism>
<feature type="transmembrane region" description="Helical" evidence="2">
    <location>
        <begin position="418"/>
        <end position="438"/>
    </location>
</feature>
<evidence type="ECO:0000313" key="6">
    <source>
        <dbReference type="Proteomes" id="UP000196228"/>
    </source>
</evidence>
<reference evidence="5 6" key="1">
    <citation type="submission" date="2017-05" db="EMBL/GenBank/DDBJ databases">
        <authorList>
            <person name="Song R."/>
            <person name="Chenine A.L."/>
            <person name="Ruprecht R.M."/>
        </authorList>
    </citation>
    <scope>NUCLEOTIDE SEQUENCE [LARGE SCALE GENOMIC DNA]</scope>
    <source>
        <strain evidence="5 6">PSBB019</strain>
    </source>
</reference>
<feature type="region of interest" description="Disordered" evidence="1">
    <location>
        <begin position="1"/>
        <end position="50"/>
    </location>
</feature>
<feature type="domain" description="Acyltransferase 3" evidence="3">
    <location>
        <begin position="56"/>
        <end position="391"/>
    </location>
</feature>
<feature type="transmembrane region" description="Helical" evidence="2">
    <location>
        <begin position="82"/>
        <end position="100"/>
    </location>
</feature>
<feature type="transmembrane region" description="Helical" evidence="2">
    <location>
        <begin position="307"/>
        <end position="328"/>
    </location>
</feature>
<dbReference type="GO" id="GO:0016020">
    <property type="term" value="C:membrane"/>
    <property type="evidence" value="ECO:0007669"/>
    <property type="project" value="TreeGrafter"/>
</dbReference>
<sequence length="729" mass="77902">MDRPRDDDHATGGAVMTGPVGTGAHAHGPTRPTAPPRHARPGAAGRSTGAAAPYRHDLDGLRALAVVLVAVYHVWVHRVSGGVDVFLMLSGFFVAGGLLRSFARGTPVRLRTYLPRLARRLLPALVLVVAAVLVASAVLLPRTRWTGVSGDVLGSLLYAENWRLAAAEQAYGAADVGQSPLQHVWSLSVQGQLFVGLPILLLLVWWAAGRAGVARRLTIVHATVLAAAVASFAYAVVAVRADQASAYYDTFARAWEYLAGALLALLVTRVRPPGAWGLVAGWVGLALVVASGVLVDGAALFPGPATLVPLAGAALVVVAGAPGPRGIAVAHPWSVSRLLARSPVARAGGYAYAFYLWHWPVLVFTIVLRDRPVGWLAGVGVLGLAAVLAVLTKHLVEDVLRRDPRDVRDAMPARPPRWALRPLVVAVTATVAIAPLVWNAHVLSIQRSYQGTLQDADVAAYPGALSVLEPGAYAAATADPVPAVETVAEDTSRVVPDGCMTGNGESDVKRCSYGPEDATTVVALVGASHSEHWFAALEPIAERRGFRVVPVLKAGCLFLDPEDSVGDGECATWQREAMDYVLSVEPDVVITTSTRPTMSDGSRETVPDEYVRAWERLAQDDIPVVAIRDNPWLPFWMPECAAVHGSDSDECAVAWEDVLDDVDPSLDAVQELWNTTILDFNDVLCPDRVCRPVQGNRFVYRDDNHLTATYAVTLSPVFDERFGVATGWW</sequence>
<keyword evidence="2" id="KW-0812">Transmembrane</keyword>
<dbReference type="EMBL" id="CP021383">
    <property type="protein sequence ID" value="ARU50537.1"/>
    <property type="molecule type" value="Genomic_DNA"/>
</dbReference>
<feature type="transmembrane region" description="Helical" evidence="2">
    <location>
        <begin position="251"/>
        <end position="268"/>
    </location>
</feature>
<dbReference type="GO" id="GO:0009103">
    <property type="term" value="P:lipopolysaccharide biosynthetic process"/>
    <property type="evidence" value="ECO:0007669"/>
    <property type="project" value="TreeGrafter"/>
</dbReference>
<evidence type="ECO:0000259" key="3">
    <source>
        <dbReference type="Pfam" id="PF01757"/>
    </source>
</evidence>
<protein>
    <recommendedName>
        <fullName evidence="7">Acyltransferase</fullName>
    </recommendedName>
</protein>
<feature type="compositionally biased region" description="Basic and acidic residues" evidence="1">
    <location>
        <begin position="1"/>
        <end position="10"/>
    </location>
</feature>
<dbReference type="GO" id="GO:0016747">
    <property type="term" value="F:acyltransferase activity, transferring groups other than amino-acyl groups"/>
    <property type="evidence" value="ECO:0007669"/>
    <property type="project" value="InterPro"/>
</dbReference>
<proteinExistence type="predicted"/>
<dbReference type="PANTHER" id="PTHR23028:SF53">
    <property type="entry name" value="ACYL_TRANSF_3 DOMAIN-CONTAINING PROTEIN"/>
    <property type="match status" value="1"/>
</dbReference>
<feature type="transmembrane region" description="Helical" evidence="2">
    <location>
        <begin position="349"/>
        <end position="367"/>
    </location>
</feature>
<name>A0A1Y0HQV6_CELCE</name>
<feature type="transmembrane region" description="Helical" evidence="2">
    <location>
        <begin position="373"/>
        <end position="392"/>
    </location>
</feature>
<feature type="transmembrane region" description="Helical" evidence="2">
    <location>
        <begin position="121"/>
        <end position="140"/>
    </location>
</feature>
<feature type="transmembrane region" description="Helical" evidence="2">
    <location>
        <begin position="60"/>
        <end position="76"/>
    </location>
</feature>
<feature type="transmembrane region" description="Helical" evidence="2">
    <location>
        <begin position="219"/>
        <end position="239"/>
    </location>
</feature>
<dbReference type="AlphaFoldDB" id="A0A1Y0HQV6"/>